<gene>
    <name evidence="3" type="ORF">SAMN04488011_10235</name>
</gene>
<feature type="region of interest" description="Disordered" evidence="1">
    <location>
        <begin position="241"/>
        <end position="293"/>
    </location>
</feature>
<dbReference type="EMBL" id="FOCM01000002">
    <property type="protein sequence ID" value="SEM97290.1"/>
    <property type="molecule type" value="Genomic_DNA"/>
</dbReference>
<proteinExistence type="predicted"/>
<feature type="signal peptide" evidence="2">
    <location>
        <begin position="1"/>
        <end position="26"/>
    </location>
</feature>
<dbReference type="InterPro" id="IPR011990">
    <property type="entry name" value="TPR-like_helical_dom_sf"/>
</dbReference>
<accession>A0A1H8CQJ8</accession>
<evidence type="ECO:0008006" key="5">
    <source>
        <dbReference type="Google" id="ProtNLM"/>
    </source>
</evidence>
<dbReference type="OrthoDB" id="7324591at2"/>
<feature type="chain" id="PRO_5011571027" description="Tetratricopeptide repeat-containing protein" evidence="2">
    <location>
        <begin position="27"/>
        <end position="476"/>
    </location>
</feature>
<sequence length="476" mass="50977">MLPHLIPHRAALLALALATVSPVAEARDLPAAELRALKYYVETGDRRSASAELARLKARYPDWTPPNDLTRIGSGASAADGPGDEANRVWRLIEIGNLEAARGRLDHLKAVHPDWQPPAEMEELLSLAETQAAFDGAIAAGDAPAAIAAVRANPSILRCDRVNNAWQLATMQHKTGDTDLALATYRGVLGSCTDTGVLVATLQKAHSIGTPADTRTLAEFARARRPAARASIDTAERQLMGAGDATAPAPARTATARPASRAVAAPSTPPARTVPVAPEAGATRPRGALPDTGDARVASVRDAARAGAWAQCLDRSTAPRSVDVLYERGWCAYNQNRSLEALAAFRTASTSGLDAVVRRDARFGMILAFLANQMTEDAARLAATTDLTDEQRLQVEAVILDQRGVRAFQQDDFRGSITYLDALERLTGGIRRDLAIMRAYAHLNAGDRRTAYRQFEDLHDQLATPETRKGLNAARG</sequence>
<name>A0A1H8CQJ8_9RHOB</name>
<reference evidence="4" key="1">
    <citation type="submission" date="2016-10" db="EMBL/GenBank/DDBJ databases">
        <authorList>
            <person name="Varghese N."/>
            <person name="Submissions S."/>
        </authorList>
    </citation>
    <scope>NUCLEOTIDE SEQUENCE [LARGE SCALE GENOMIC DNA]</scope>
    <source>
        <strain evidence="4">DSM 26893</strain>
    </source>
</reference>
<keyword evidence="4" id="KW-1185">Reference proteome</keyword>
<protein>
    <recommendedName>
        <fullName evidence="5">Tetratricopeptide repeat-containing protein</fullName>
    </recommendedName>
</protein>
<evidence type="ECO:0000256" key="1">
    <source>
        <dbReference type="SAM" id="MobiDB-lite"/>
    </source>
</evidence>
<evidence type="ECO:0000313" key="3">
    <source>
        <dbReference type="EMBL" id="SEM97290.1"/>
    </source>
</evidence>
<evidence type="ECO:0000313" key="4">
    <source>
        <dbReference type="Proteomes" id="UP000199372"/>
    </source>
</evidence>
<dbReference type="SUPFAM" id="SSF48452">
    <property type="entry name" value="TPR-like"/>
    <property type="match status" value="1"/>
</dbReference>
<dbReference type="Gene3D" id="1.25.40.10">
    <property type="entry name" value="Tetratricopeptide repeat domain"/>
    <property type="match status" value="1"/>
</dbReference>
<evidence type="ECO:0000256" key="2">
    <source>
        <dbReference type="SAM" id="SignalP"/>
    </source>
</evidence>
<dbReference type="AlphaFoldDB" id="A0A1H8CQJ8"/>
<feature type="compositionally biased region" description="Low complexity" evidence="1">
    <location>
        <begin position="245"/>
        <end position="278"/>
    </location>
</feature>
<keyword evidence="2" id="KW-0732">Signal</keyword>
<dbReference type="RefSeq" id="WP_091844433.1">
    <property type="nucleotide sequence ID" value="NZ_FOCM01000002.1"/>
</dbReference>
<dbReference type="Proteomes" id="UP000199372">
    <property type="component" value="Unassembled WGS sequence"/>
</dbReference>
<organism evidence="3 4">
    <name type="scientific">Palleronia pelagia</name>
    <dbReference type="NCBI Taxonomy" id="387096"/>
    <lineage>
        <taxon>Bacteria</taxon>
        <taxon>Pseudomonadati</taxon>
        <taxon>Pseudomonadota</taxon>
        <taxon>Alphaproteobacteria</taxon>
        <taxon>Rhodobacterales</taxon>
        <taxon>Roseobacteraceae</taxon>
        <taxon>Palleronia</taxon>
    </lineage>
</organism>